<keyword evidence="3" id="KW-1185">Reference proteome</keyword>
<comment type="caution">
    <text evidence="2">The sequence shown here is derived from an EMBL/GenBank/DDBJ whole genome shotgun (WGS) entry which is preliminary data.</text>
</comment>
<feature type="region of interest" description="Disordered" evidence="1">
    <location>
        <begin position="35"/>
        <end position="67"/>
    </location>
</feature>
<protein>
    <submittedName>
        <fullName evidence="2">Uncharacterized protein</fullName>
    </submittedName>
</protein>
<evidence type="ECO:0000256" key="1">
    <source>
        <dbReference type="SAM" id="MobiDB-lite"/>
    </source>
</evidence>
<name>A0ABR3VU52_9PEZI</name>
<evidence type="ECO:0000313" key="2">
    <source>
        <dbReference type="EMBL" id="KAL1845205.1"/>
    </source>
</evidence>
<accession>A0ABR3VU52</accession>
<organism evidence="2 3">
    <name type="scientific">Phialemonium thermophilum</name>
    <dbReference type="NCBI Taxonomy" id="223376"/>
    <lineage>
        <taxon>Eukaryota</taxon>
        <taxon>Fungi</taxon>
        <taxon>Dikarya</taxon>
        <taxon>Ascomycota</taxon>
        <taxon>Pezizomycotina</taxon>
        <taxon>Sordariomycetes</taxon>
        <taxon>Sordariomycetidae</taxon>
        <taxon>Cephalothecales</taxon>
        <taxon>Cephalothecaceae</taxon>
        <taxon>Phialemonium</taxon>
    </lineage>
</organism>
<dbReference type="EMBL" id="JAZHXJ010001200">
    <property type="protein sequence ID" value="KAL1845205.1"/>
    <property type="molecule type" value="Genomic_DNA"/>
</dbReference>
<proteinExistence type="predicted"/>
<dbReference type="Proteomes" id="UP001586593">
    <property type="component" value="Unassembled WGS sequence"/>
</dbReference>
<evidence type="ECO:0000313" key="3">
    <source>
        <dbReference type="Proteomes" id="UP001586593"/>
    </source>
</evidence>
<reference evidence="2 3" key="1">
    <citation type="journal article" date="2024" name="Commun. Biol.">
        <title>Comparative genomic analysis of thermophilic fungi reveals convergent evolutionary adaptations and gene losses.</title>
        <authorList>
            <person name="Steindorff A.S."/>
            <person name="Aguilar-Pontes M.V."/>
            <person name="Robinson A.J."/>
            <person name="Andreopoulos B."/>
            <person name="LaButti K."/>
            <person name="Kuo A."/>
            <person name="Mondo S."/>
            <person name="Riley R."/>
            <person name="Otillar R."/>
            <person name="Haridas S."/>
            <person name="Lipzen A."/>
            <person name="Grimwood J."/>
            <person name="Schmutz J."/>
            <person name="Clum A."/>
            <person name="Reid I.D."/>
            <person name="Moisan M.C."/>
            <person name="Butler G."/>
            <person name="Nguyen T.T.M."/>
            <person name="Dewar K."/>
            <person name="Conant G."/>
            <person name="Drula E."/>
            <person name="Henrissat B."/>
            <person name="Hansel C."/>
            <person name="Singer S."/>
            <person name="Hutchinson M.I."/>
            <person name="de Vries R.P."/>
            <person name="Natvig D.O."/>
            <person name="Powell A.J."/>
            <person name="Tsang A."/>
            <person name="Grigoriev I.V."/>
        </authorList>
    </citation>
    <scope>NUCLEOTIDE SEQUENCE [LARGE SCALE GENOMIC DNA]</scope>
    <source>
        <strain evidence="2 3">ATCC 24622</strain>
    </source>
</reference>
<feature type="compositionally biased region" description="Basic residues" evidence="1">
    <location>
        <begin position="52"/>
        <end position="61"/>
    </location>
</feature>
<sequence>MTPCGVSVATQVVVDTISTDSTVHDLKIDDKPDLEMPLPVSGCGRGSSRRWLGPRRSRRRTKLDVRPGLRTNQTRYCGCVP</sequence>
<gene>
    <name evidence="2" type="ORF">VTK73DRAFT_927</name>
</gene>